<dbReference type="Gene3D" id="1.10.287.130">
    <property type="match status" value="1"/>
</dbReference>
<evidence type="ECO:0000256" key="8">
    <source>
        <dbReference type="ARBA" id="ARBA00023012"/>
    </source>
</evidence>
<dbReference type="STRING" id="1391654.AKJ09_08926"/>
<feature type="transmembrane region" description="Helical" evidence="10">
    <location>
        <begin position="68"/>
        <end position="87"/>
    </location>
</feature>
<keyword evidence="5" id="KW-0547">Nucleotide-binding</keyword>
<dbReference type="Pfam" id="PF02518">
    <property type="entry name" value="HATPase_c"/>
    <property type="match status" value="1"/>
</dbReference>
<evidence type="ECO:0000256" key="4">
    <source>
        <dbReference type="ARBA" id="ARBA00022679"/>
    </source>
</evidence>
<keyword evidence="10" id="KW-0472">Membrane</keyword>
<evidence type="ECO:0000313" key="12">
    <source>
        <dbReference type="EMBL" id="AKV02263.1"/>
    </source>
</evidence>
<keyword evidence="12" id="KW-0966">Cell projection</keyword>
<name>A0A0K1Q958_9BACT</name>
<dbReference type="EC" id="2.7.13.3" evidence="2"/>
<keyword evidence="12" id="KW-0282">Flagellum</keyword>
<evidence type="ECO:0000256" key="7">
    <source>
        <dbReference type="ARBA" id="ARBA00022840"/>
    </source>
</evidence>
<gene>
    <name evidence="12" type="ORF">AKJ09_08926</name>
</gene>
<feature type="transmembrane region" description="Helical" evidence="10">
    <location>
        <begin position="203"/>
        <end position="225"/>
    </location>
</feature>
<feature type="domain" description="Histidine kinase" evidence="11">
    <location>
        <begin position="259"/>
        <end position="460"/>
    </location>
</feature>
<evidence type="ECO:0000256" key="10">
    <source>
        <dbReference type="SAM" id="Phobius"/>
    </source>
</evidence>
<sequence length="461" mass="48480">MNLPAALSLTAATVAIVAAILAFGLSSAPAWRELRWFGLCALTGAAYELAAVPITLDVSARTIALSAYAGNFAAALHVACWFKYFAARQGRVTALFERAAMAGCVAIGVTGVVPGFLVQPDRVHVRWVPWLSTAYVGAERTAIGHAVLPYFAGALVILFVQSAYRWAKGAPGASSFTIGLAFVLVGAVSDTLAFTGLTTAPDVLGISLLLLVLFGGGTIASRFIAHARALEASTASLALTQTELVKRERLAAVGELAATVAHEVKEPLTHIFRTIGELRALPPGSPEQDPLLTTIQREAERQRDMVKELLAFARPRAPVFAPADVCEIASAAIETARRATDAAHDDVTLHCKTASVLVECDEQMLRQCLVELITNGLVADGRTRPVRVDVALRGDEVVFTIAGNARSSASDSGATRSLASHAKRLGLAIAKRVADTHGGTLESSSTTSDGASELVLPRTPR</sequence>
<keyword evidence="4" id="KW-0808">Transferase</keyword>
<comment type="catalytic activity">
    <reaction evidence="1">
        <text>ATP + protein L-histidine = ADP + protein N-phospho-L-histidine.</text>
        <dbReference type="EC" id="2.7.13.3"/>
    </reaction>
</comment>
<keyword evidence="10" id="KW-0812">Transmembrane</keyword>
<feature type="transmembrane region" description="Helical" evidence="10">
    <location>
        <begin position="36"/>
        <end position="56"/>
    </location>
</feature>
<keyword evidence="13" id="KW-1185">Reference proteome</keyword>
<feature type="transmembrane region" description="Helical" evidence="10">
    <location>
        <begin position="142"/>
        <end position="164"/>
    </location>
</feature>
<feature type="transmembrane region" description="Helical" evidence="10">
    <location>
        <begin position="6"/>
        <end position="24"/>
    </location>
</feature>
<dbReference type="InterPro" id="IPR036097">
    <property type="entry name" value="HisK_dim/P_sf"/>
</dbReference>
<dbReference type="KEGG" id="llu:AKJ09_08926"/>
<dbReference type="CDD" id="cd00082">
    <property type="entry name" value="HisKA"/>
    <property type="match status" value="1"/>
</dbReference>
<dbReference type="InterPro" id="IPR005467">
    <property type="entry name" value="His_kinase_dom"/>
</dbReference>
<protein>
    <recommendedName>
        <fullName evidence="2">histidine kinase</fullName>
        <ecNumber evidence="2">2.7.13.3</ecNumber>
    </recommendedName>
</protein>
<feature type="compositionally biased region" description="Polar residues" evidence="9">
    <location>
        <begin position="441"/>
        <end position="450"/>
    </location>
</feature>
<dbReference type="AlphaFoldDB" id="A0A0K1Q958"/>
<keyword evidence="6 12" id="KW-0418">Kinase</keyword>
<keyword evidence="8" id="KW-0902">Two-component regulatory system</keyword>
<evidence type="ECO:0000256" key="2">
    <source>
        <dbReference type="ARBA" id="ARBA00012438"/>
    </source>
</evidence>
<dbReference type="SUPFAM" id="SSF47384">
    <property type="entry name" value="Homodimeric domain of signal transducing histidine kinase"/>
    <property type="match status" value="1"/>
</dbReference>
<dbReference type="PROSITE" id="PS50109">
    <property type="entry name" value="HIS_KIN"/>
    <property type="match status" value="1"/>
</dbReference>
<evidence type="ECO:0000259" key="11">
    <source>
        <dbReference type="PROSITE" id="PS50109"/>
    </source>
</evidence>
<dbReference type="InterPro" id="IPR036890">
    <property type="entry name" value="HATPase_C_sf"/>
</dbReference>
<dbReference type="Proteomes" id="UP000064967">
    <property type="component" value="Chromosome"/>
</dbReference>
<evidence type="ECO:0000256" key="5">
    <source>
        <dbReference type="ARBA" id="ARBA00022741"/>
    </source>
</evidence>
<dbReference type="CDD" id="cd00075">
    <property type="entry name" value="HATPase"/>
    <property type="match status" value="1"/>
</dbReference>
<dbReference type="GO" id="GO:0000155">
    <property type="term" value="F:phosphorelay sensor kinase activity"/>
    <property type="evidence" value="ECO:0007669"/>
    <property type="project" value="InterPro"/>
</dbReference>
<organism evidence="12 13">
    <name type="scientific">Labilithrix luteola</name>
    <dbReference type="NCBI Taxonomy" id="1391654"/>
    <lineage>
        <taxon>Bacteria</taxon>
        <taxon>Pseudomonadati</taxon>
        <taxon>Myxococcota</taxon>
        <taxon>Polyangia</taxon>
        <taxon>Polyangiales</taxon>
        <taxon>Labilitrichaceae</taxon>
        <taxon>Labilithrix</taxon>
    </lineage>
</organism>
<evidence type="ECO:0000256" key="3">
    <source>
        <dbReference type="ARBA" id="ARBA00022553"/>
    </source>
</evidence>
<dbReference type="GO" id="GO:0005524">
    <property type="term" value="F:ATP binding"/>
    <property type="evidence" value="ECO:0007669"/>
    <property type="project" value="UniProtKB-KW"/>
</dbReference>
<reference evidence="12 13" key="1">
    <citation type="submission" date="2015-08" db="EMBL/GenBank/DDBJ databases">
        <authorList>
            <person name="Babu N.S."/>
            <person name="Beckwith C.J."/>
            <person name="Beseler K.G."/>
            <person name="Brison A."/>
            <person name="Carone J.V."/>
            <person name="Caskin T.P."/>
            <person name="Diamond M."/>
            <person name="Durham M.E."/>
            <person name="Foxe J.M."/>
            <person name="Go M."/>
            <person name="Henderson B.A."/>
            <person name="Jones I.B."/>
            <person name="McGettigan J.A."/>
            <person name="Micheletti S.J."/>
            <person name="Nasrallah M.E."/>
            <person name="Ortiz D."/>
            <person name="Piller C.R."/>
            <person name="Privatt S.R."/>
            <person name="Schneider S.L."/>
            <person name="Sharp S."/>
            <person name="Smith T.C."/>
            <person name="Stanton J.D."/>
            <person name="Ullery H.E."/>
            <person name="Wilson R.J."/>
            <person name="Serrano M.G."/>
            <person name="Buck G."/>
            <person name="Lee V."/>
            <person name="Wang Y."/>
            <person name="Carvalho R."/>
            <person name="Voegtly L."/>
            <person name="Shi R."/>
            <person name="Duckworth R."/>
            <person name="Johnson A."/>
            <person name="Loviza R."/>
            <person name="Walstead R."/>
            <person name="Shah Z."/>
            <person name="Kiflezghi M."/>
            <person name="Wade K."/>
            <person name="Ball S.L."/>
            <person name="Bradley K.W."/>
            <person name="Asai D.J."/>
            <person name="Bowman C.A."/>
            <person name="Russell D.A."/>
            <person name="Pope W.H."/>
            <person name="Jacobs-Sera D."/>
            <person name="Hendrix R.W."/>
            <person name="Hatfull G.F."/>
        </authorList>
    </citation>
    <scope>NUCLEOTIDE SEQUENCE [LARGE SCALE GENOMIC DNA]</scope>
    <source>
        <strain evidence="12 13">DSM 27648</strain>
    </source>
</reference>
<dbReference type="OrthoDB" id="9808844at2"/>
<evidence type="ECO:0000256" key="9">
    <source>
        <dbReference type="SAM" id="MobiDB-lite"/>
    </source>
</evidence>
<dbReference type="EMBL" id="CP012333">
    <property type="protein sequence ID" value="AKV02263.1"/>
    <property type="molecule type" value="Genomic_DNA"/>
</dbReference>
<dbReference type="InterPro" id="IPR003661">
    <property type="entry name" value="HisK_dim/P_dom"/>
</dbReference>
<dbReference type="SUPFAM" id="SSF55874">
    <property type="entry name" value="ATPase domain of HSP90 chaperone/DNA topoisomerase II/histidine kinase"/>
    <property type="match status" value="1"/>
</dbReference>
<dbReference type="RefSeq" id="WP_146653205.1">
    <property type="nucleotide sequence ID" value="NZ_CP012333.1"/>
</dbReference>
<dbReference type="PANTHER" id="PTHR43065">
    <property type="entry name" value="SENSOR HISTIDINE KINASE"/>
    <property type="match status" value="1"/>
</dbReference>
<dbReference type="PANTHER" id="PTHR43065:SF10">
    <property type="entry name" value="PEROXIDE STRESS-ACTIVATED HISTIDINE KINASE MAK3"/>
    <property type="match status" value="1"/>
</dbReference>
<proteinExistence type="predicted"/>
<evidence type="ECO:0000256" key="1">
    <source>
        <dbReference type="ARBA" id="ARBA00000085"/>
    </source>
</evidence>
<dbReference type="PATRIC" id="fig|1391654.3.peg.9042"/>
<evidence type="ECO:0000256" key="6">
    <source>
        <dbReference type="ARBA" id="ARBA00022777"/>
    </source>
</evidence>
<dbReference type="SMART" id="SM00388">
    <property type="entry name" value="HisKA"/>
    <property type="match status" value="1"/>
</dbReference>
<accession>A0A0K1Q958</accession>
<keyword evidence="10" id="KW-1133">Transmembrane helix</keyword>
<feature type="transmembrane region" description="Helical" evidence="10">
    <location>
        <begin position="99"/>
        <end position="118"/>
    </location>
</feature>
<keyword evidence="3" id="KW-0597">Phosphoprotein</keyword>
<keyword evidence="7" id="KW-0067">ATP-binding</keyword>
<evidence type="ECO:0000313" key="13">
    <source>
        <dbReference type="Proteomes" id="UP000064967"/>
    </source>
</evidence>
<feature type="transmembrane region" description="Helical" evidence="10">
    <location>
        <begin position="176"/>
        <end position="197"/>
    </location>
</feature>
<feature type="region of interest" description="Disordered" evidence="9">
    <location>
        <begin position="438"/>
        <end position="461"/>
    </location>
</feature>
<dbReference type="InterPro" id="IPR003594">
    <property type="entry name" value="HATPase_dom"/>
</dbReference>
<keyword evidence="12" id="KW-0969">Cilium</keyword>
<dbReference type="Pfam" id="PF00512">
    <property type="entry name" value="HisKA"/>
    <property type="match status" value="1"/>
</dbReference>
<dbReference type="Gene3D" id="3.30.565.10">
    <property type="entry name" value="Histidine kinase-like ATPase, C-terminal domain"/>
    <property type="match status" value="1"/>
</dbReference>